<dbReference type="RefSeq" id="WP_257026811.1">
    <property type="nucleotide sequence ID" value="NZ_JACBYV010000001.1"/>
</dbReference>
<reference evidence="2 3" key="1">
    <citation type="submission" date="2020-07" db="EMBL/GenBank/DDBJ databases">
        <title>Genomic analyses of the natural microbiome of Caenorhabditis elegans.</title>
        <authorList>
            <person name="Samuel B."/>
        </authorList>
    </citation>
    <scope>NUCLEOTIDE SEQUENCE [LARGE SCALE GENOMIC DNA]</scope>
    <source>
        <strain evidence="2 3">BIGb0408</strain>
    </source>
</reference>
<proteinExistence type="predicted"/>
<evidence type="ECO:0000313" key="2">
    <source>
        <dbReference type="EMBL" id="NYH72250.1"/>
    </source>
</evidence>
<feature type="region of interest" description="Disordered" evidence="1">
    <location>
        <begin position="246"/>
        <end position="283"/>
    </location>
</feature>
<dbReference type="Proteomes" id="UP000578688">
    <property type="component" value="Unassembled WGS sequence"/>
</dbReference>
<dbReference type="EMBL" id="JACBYV010000001">
    <property type="protein sequence ID" value="NYH72250.1"/>
    <property type="molecule type" value="Genomic_DNA"/>
</dbReference>
<feature type="compositionally biased region" description="Polar residues" evidence="1">
    <location>
        <begin position="257"/>
        <end position="271"/>
    </location>
</feature>
<evidence type="ECO:0000256" key="1">
    <source>
        <dbReference type="SAM" id="MobiDB-lite"/>
    </source>
</evidence>
<accession>A0A7Y9XIZ0</accession>
<evidence type="ECO:0000313" key="3">
    <source>
        <dbReference type="Proteomes" id="UP000578688"/>
    </source>
</evidence>
<organism evidence="2 3">
    <name type="scientific">Phytopseudomonas flavescens</name>
    <dbReference type="NCBI Taxonomy" id="29435"/>
    <lineage>
        <taxon>Bacteria</taxon>
        <taxon>Pseudomonadati</taxon>
        <taxon>Pseudomonadota</taxon>
        <taxon>Gammaproteobacteria</taxon>
        <taxon>Pseudomonadales</taxon>
        <taxon>Pseudomonadaceae</taxon>
        <taxon>Phytopseudomonas</taxon>
    </lineage>
</organism>
<name>A0A7Y9XIZ0_9GAMM</name>
<dbReference type="AlphaFoldDB" id="A0A7Y9XIZ0"/>
<comment type="caution">
    <text evidence="2">The sequence shown here is derived from an EMBL/GenBank/DDBJ whole genome shotgun (WGS) entry which is preliminary data.</text>
</comment>
<sequence>MRMGSLFYASDKAIYDALTQRSLTAAEMRKVFLSRGIIISNESDRKFLARRFSALFHDYHDYRNISLLVGGREGREKTTSVVVTSNVSKETITDALASVKEWLNDDQHELAEVSVVGDQIKFSVKYQKLDLTQAEFRQVVEKTAEVTIEKQGSGWKITGPMNEKFKQITEQLYSQIEIATDEEVATRAISLAGVADPAIRTGFLRNLIRNLRDMVVEDVIDVSTFNPSDRDDDDLDLSDEALEIEESIEVETPSEITRATASLQASESSQPHDPGAQLSEGQAPAPVLKSHKVIRIEKASLKGKGVLESKQLLELEGHGFYLWKIRWTAREKLVGSEIVEFEAQFGNQASYSDFSYIVKGVYNYHNGSYAKNRVRASPVVEEKFKAKLEQAAQKTLDDIEKGLGR</sequence>
<gene>
    <name evidence="2" type="ORF">FHR27_000860</name>
</gene>
<protein>
    <submittedName>
        <fullName evidence="2">Uncharacterized protein</fullName>
    </submittedName>
</protein>
<keyword evidence="3" id="KW-1185">Reference proteome</keyword>